<dbReference type="InterPro" id="IPR013103">
    <property type="entry name" value="RVT_2"/>
</dbReference>
<comment type="caution">
    <text evidence="2">The sequence shown here is derived from an EMBL/GenBank/DDBJ whole genome shotgun (WGS) entry which is preliminary data.</text>
</comment>
<proteinExistence type="predicted"/>
<feature type="domain" description="Reverse transcriptase Ty1/copia-type" evidence="1">
    <location>
        <begin position="2"/>
        <end position="204"/>
    </location>
</feature>
<dbReference type="EMBL" id="QGNW01001541">
    <property type="protein sequence ID" value="RVW37271.1"/>
    <property type="molecule type" value="Genomic_DNA"/>
</dbReference>
<dbReference type="Proteomes" id="UP000288805">
    <property type="component" value="Unassembled WGS sequence"/>
</dbReference>
<dbReference type="Pfam" id="PF07727">
    <property type="entry name" value="RVT_2"/>
    <property type="match status" value="1"/>
</dbReference>
<protein>
    <submittedName>
        <fullName evidence="2">Retrovirus-related Pol polyprotein from transposon RE1</fullName>
    </submittedName>
</protein>
<dbReference type="SUPFAM" id="SSF56672">
    <property type="entry name" value="DNA/RNA polymerases"/>
    <property type="match status" value="1"/>
</dbReference>
<gene>
    <name evidence="2" type="primary">RE1_2131</name>
    <name evidence="2" type="ORF">CK203_088166</name>
</gene>
<evidence type="ECO:0000259" key="1">
    <source>
        <dbReference type="Pfam" id="PF07727"/>
    </source>
</evidence>
<name>A0A438DPA6_VITVI</name>
<sequence length="417" mass="47755">MGYAQQHGVDYDDTFSPVARFETVRTLLALAAHMHWCVYQFDVKSAFLNGELVEEVYVSQPEGFIVPDKEEHMYRLKKTLYGLKQAPRAWYSKIDSYFVENGFERSKSEPNLYLKRQGKNDLLIICLYVDDMIYMGSSSSLINEFKACMKKKFEMSDLGLLHFFLGLEVEQVEDGVFVSQRKYAIDLLKKFNMLNCKVVATPMNSNEKLQAEDGTERADARRFRSLVGGLIYLTHTRPDIAFAVGVISIFMHCPSKQHLGAAKRLLRYIAGTYDFGIWYGHVQEFKLVGYTDSDWAGCLEDRKSTSGYMFSLGSVWLKQILADINQEHEEPTVIYCDNKAAIAMTKNPAYHGRTEHVDIRVHFIRDLVVEGKVVLQYCNTNEQVADVLTKALSRDKHVYFRSKLGVCNFESKGSVED</sequence>
<organism evidence="2 3">
    <name type="scientific">Vitis vinifera</name>
    <name type="common">Grape</name>
    <dbReference type="NCBI Taxonomy" id="29760"/>
    <lineage>
        <taxon>Eukaryota</taxon>
        <taxon>Viridiplantae</taxon>
        <taxon>Streptophyta</taxon>
        <taxon>Embryophyta</taxon>
        <taxon>Tracheophyta</taxon>
        <taxon>Spermatophyta</taxon>
        <taxon>Magnoliopsida</taxon>
        <taxon>eudicotyledons</taxon>
        <taxon>Gunneridae</taxon>
        <taxon>Pentapetalae</taxon>
        <taxon>rosids</taxon>
        <taxon>Vitales</taxon>
        <taxon>Vitaceae</taxon>
        <taxon>Viteae</taxon>
        <taxon>Vitis</taxon>
    </lineage>
</organism>
<dbReference type="PANTHER" id="PTHR11439:SF463">
    <property type="entry name" value="REVERSE TRANSCRIPTASE TY1_COPIA-TYPE DOMAIN-CONTAINING PROTEIN"/>
    <property type="match status" value="1"/>
</dbReference>
<dbReference type="InterPro" id="IPR043502">
    <property type="entry name" value="DNA/RNA_pol_sf"/>
</dbReference>
<accession>A0A438DPA6</accession>
<dbReference type="AlphaFoldDB" id="A0A438DPA6"/>
<reference evidence="2 3" key="1">
    <citation type="journal article" date="2018" name="PLoS Genet.">
        <title>Population sequencing reveals clonal diversity and ancestral inbreeding in the grapevine cultivar Chardonnay.</title>
        <authorList>
            <person name="Roach M.J."/>
            <person name="Johnson D.L."/>
            <person name="Bohlmann J."/>
            <person name="van Vuuren H.J."/>
            <person name="Jones S.J."/>
            <person name="Pretorius I.S."/>
            <person name="Schmidt S.A."/>
            <person name="Borneman A.R."/>
        </authorList>
    </citation>
    <scope>NUCLEOTIDE SEQUENCE [LARGE SCALE GENOMIC DNA]</scope>
    <source>
        <strain evidence="3">cv. Chardonnay</strain>
        <tissue evidence="2">Leaf</tissue>
    </source>
</reference>
<evidence type="ECO:0000313" key="2">
    <source>
        <dbReference type="EMBL" id="RVW37271.1"/>
    </source>
</evidence>
<dbReference type="CDD" id="cd09272">
    <property type="entry name" value="RNase_HI_RT_Ty1"/>
    <property type="match status" value="1"/>
</dbReference>
<dbReference type="PANTHER" id="PTHR11439">
    <property type="entry name" value="GAG-POL-RELATED RETROTRANSPOSON"/>
    <property type="match status" value="1"/>
</dbReference>
<evidence type="ECO:0000313" key="3">
    <source>
        <dbReference type="Proteomes" id="UP000288805"/>
    </source>
</evidence>